<evidence type="ECO:0000313" key="5">
    <source>
        <dbReference type="Proteomes" id="UP000092871"/>
    </source>
</evidence>
<organism evidence="2 5">
    <name type="scientific">Marinomonas gallaica</name>
    <dbReference type="NCBI Taxonomy" id="1806667"/>
    <lineage>
        <taxon>Bacteria</taxon>
        <taxon>Pseudomonadati</taxon>
        <taxon>Pseudomonadota</taxon>
        <taxon>Gammaproteobacteria</taxon>
        <taxon>Oceanospirillales</taxon>
        <taxon>Oceanospirillaceae</taxon>
        <taxon>Marinomonas</taxon>
    </lineage>
</organism>
<keyword evidence="4" id="KW-1185">Reference proteome</keyword>
<evidence type="ECO:0000313" key="2">
    <source>
        <dbReference type="EMBL" id="SBT18661.1"/>
    </source>
</evidence>
<gene>
    <name evidence="2" type="ORF">MGA5115_02808</name>
    <name evidence="3" type="ORF">MGA5116_02212</name>
</gene>
<protein>
    <submittedName>
        <fullName evidence="2">Uncharacterized protein</fullName>
    </submittedName>
</protein>
<reference evidence="3 4" key="2">
    <citation type="submission" date="2016-06" db="EMBL/GenBank/DDBJ databases">
        <authorList>
            <person name="Rodrigo-Torres L."/>
            <person name="Arahal D.R."/>
        </authorList>
    </citation>
    <scope>NUCLEOTIDE SEQUENCE [LARGE SCALE GENOMIC DNA]</scope>
    <source>
        <strain evidence="3 4">CECT 5116</strain>
    </source>
</reference>
<reference evidence="2 5" key="1">
    <citation type="submission" date="2016-06" db="EMBL/GenBank/DDBJ databases">
        <authorList>
            <person name="Kjaerup R.B."/>
            <person name="Dalgaard T.S."/>
            <person name="Juul-Madsen H.R."/>
        </authorList>
    </citation>
    <scope>NUCLEOTIDE SEQUENCE [LARGE SCALE GENOMIC DNA]</scope>
    <source>
        <strain evidence="2 5">CECT 5115</strain>
    </source>
</reference>
<keyword evidence="1" id="KW-1133">Transmembrane helix</keyword>
<dbReference type="Proteomes" id="UP000092871">
    <property type="component" value="Unassembled WGS sequence"/>
</dbReference>
<dbReference type="EMBL" id="FLRA01000023">
    <property type="protein sequence ID" value="SBT18661.1"/>
    <property type="molecule type" value="Genomic_DNA"/>
</dbReference>
<keyword evidence="1" id="KW-0472">Membrane</keyword>
<dbReference type="Proteomes" id="UP000092840">
    <property type="component" value="Unassembled WGS sequence"/>
</dbReference>
<name>A0A1C3JTV9_9GAMM</name>
<proteinExistence type="predicted"/>
<dbReference type="EMBL" id="FLRB01000013">
    <property type="protein sequence ID" value="SBT21616.1"/>
    <property type="molecule type" value="Genomic_DNA"/>
</dbReference>
<evidence type="ECO:0000256" key="1">
    <source>
        <dbReference type="SAM" id="Phobius"/>
    </source>
</evidence>
<dbReference type="RefSeq" id="WP_067037617.1">
    <property type="nucleotide sequence ID" value="NZ_CP187511.1"/>
</dbReference>
<dbReference type="OrthoDB" id="7068314at2"/>
<evidence type="ECO:0000313" key="4">
    <source>
        <dbReference type="Proteomes" id="UP000092840"/>
    </source>
</evidence>
<dbReference type="AlphaFoldDB" id="A0A1C3JTV9"/>
<feature type="transmembrane region" description="Helical" evidence="1">
    <location>
        <begin position="38"/>
        <end position="56"/>
    </location>
</feature>
<accession>A0A1C3JTV9</accession>
<feature type="transmembrane region" description="Helical" evidence="1">
    <location>
        <begin position="68"/>
        <end position="85"/>
    </location>
</feature>
<sequence length="109" mass="12579">MNHSQWLEQEFPALLSESNAVIQELIDQAKERTRRPRYFLNGIIILVLINALFVWILPTVVVAPYESWGEWALVIVIVLAANIINQKLENRLIRSKLKTLVNERGLKTS</sequence>
<keyword evidence="1" id="KW-0812">Transmembrane</keyword>
<evidence type="ECO:0000313" key="3">
    <source>
        <dbReference type="EMBL" id="SBT21616.1"/>
    </source>
</evidence>